<dbReference type="InterPro" id="IPR043797">
    <property type="entry name" value="MupG_N"/>
</dbReference>
<dbReference type="SUPFAM" id="SSF50891">
    <property type="entry name" value="Cyclophilin-like"/>
    <property type="match status" value="1"/>
</dbReference>
<dbReference type="SUPFAM" id="SSF51445">
    <property type="entry name" value="(Trans)glycosidases"/>
    <property type="match status" value="1"/>
</dbReference>
<evidence type="ECO:0000259" key="1">
    <source>
        <dbReference type="Pfam" id="PF05913"/>
    </source>
</evidence>
<dbReference type="AlphaFoldDB" id="A0A3R6ZA22"/>
<evidence type="ECO:0000313" key="3">
    <source>
        <dbReference type="EMBL" id="RHW48191.1"/>
    </source>
</evidence>
<protein>
    <submittedName>
        <fullName evidence="3">DUF871 domain-containing protein</fullName>
    </submittedName>
</protein>
<dbReference type="Pfam" id="PF19200">
    <property type="entry name" value="MupG_N"/>
    <property type="match status" value="1"/>
</dbReference>
<dbReference type="InterPro" id="IPR017853">
    <property type="entry name" value="GH"/>
</dbReference>
<dbReference type="PANTHER" id="PTHR38435:SF1">
    <property type="entry name" value="DUF871 DOMAIN-CONTAINING PROTEIN"/>
    <property type="match status" value="1"/>
</dbReference>
<comment type="caution">
    <text evidence="3">The sequence shown here is derived from an EMBL/GenBank/DDBJ whole genome shotgun (WGS) entry which is preliminary data.</text>
</comment>
<evidence type="ECO:0000313" key="4">
    <source>
        <dbReference type="Proteomes" id="UP000284822"/>
    </source>
</evidence>
<dbReference type="InterPro" id="IPR043894">
    <property type="entry name" value="MupG_C"/>
</dbReference>
<accession>A0A3R6ZA22</accession>
<dbReference type="Proteomes" id="UP000284822">
    <property type="component" value="Unassembled WGS sequence"/>
</dbReference>
<evidence type="ECO:0000259" key="2">
    <source>
        <dbReference type="Pfam" id="PF19200"/>
    </source>
</evidence>
<dbReference type="InterPro" id="IPR013785">
    <property type="entry name" value="Aldolase_TIM"/>
</dbReference>
<sequence>MRMLGVSVYPEQSTFAKDKEYLDLAHKYGYQRVFTSLLQLVGDDGEDILGKFKQVVNHANSLGMKVIVDINPSLFESLNIKYDDLSFFHELNVWGLRLDEGFSGLEEAQMTRNPYGLKIELNMSRGTHYLQQIMDYAPNPDNLLGCHNFYPQSYTGLSEEIFLDYSQLYRKFNIHSAAFVSSHAATTGPWPVSEGLPTLESDRQRPVTSQVNHLILTNMVDDVIIGNAYASEEELKAIASAFKAPEPFLQLEFNANINGTERKIALDELQLYRGDASAYLLRSTMSRIKYKDEIIPAHDNEADFQRGDVIVVNDKYARYKGELQIALCSFPNDGRRNVIGKIVESDLALLDYIKPWSSFKLLEK</sequence>
<feature type="domain" description="6-phospho-N-acetylmuramidase N-terminal" evidence="2">
    <location>
        <begin position="4"/>
        <end position="239"/>
    </location>
</feature>
<proteinExistence type="predicted"/>
<gene>
    <name evidence="3" type="ORF">DS832_02440</name>
</gene>
<feature type="domain" description="6-phospho-N-acetylmuramidase C-terminal" evidence="1">
    <location>
        <begin position="249"/>
        <end position="361"/>
    </location>
</feature>
<dbReference type="InterPro" id="IPR008589">
    <property type="entry name" value="MupG"/>
</dbReference>
<name>A0A3R6ZA22_9LACO</name>
<dbReference type="Pfam" id="PF05913">
    <property type="entry name" value="MupG_C"/>
    <property type="match status" value="1"/>
</dbReference>
<dbReference type="InterPro" id="IPR029000">
    <property type="entry name" value="Cyclophilin-like_dom_sf"/>
</dbReference>
<dbReference type="EMBL" id="QOCS01000006">
    <property type="protein sequence ID" value="RHW48191.1"/>
    <property type="molecule type" value="Genomic_DNA"/>
</dbReference>
<dbReference type="Gene3D" id="2.40.100.10">
    <property type="entry name" value="Cyclophilin-like"/>
    <property type="match status" value="1"/>
</dbReference>
<dbReference type="Gene3D" id="3.20.20.70">
    <property type="entry name" value="Aldolase class I"/>
    <property type="match status" value="1"/>
</dbReference>
<dbReference type="RefSeq" id="WP_118910188.1">
    <property type="nucleotide sequence ID" value="NZ_QOCS01000006.1"/>
</dbReference>
<dbReference type="PANTHER" id="PTHR38435">
    <property type="match status" value="1"/>
</dbReference>
<reference evidence="3 4" key="1">
    <citation type="submission" date="2018-07" db="EMBL/GenBank/DDBJ databases">
        <title>Genome sequences of six Lactobacillus spp. isolated from bumble bee guts.</title>
        <authorList>
            <person name="Motta E.V.S."/>
            <person name="Moran N.A."/>
        </authorList>
    </citation>
    <scope>NUCLEOTIDE SEQUENCE [LARGE SCALE GENOMIC DNA]</scope>
    <source>
        <strain evidence="3 4">LV-8.1</strain>
    </source>
</reference>
<organism evidence="3 4">
    <name type="scientific">Bombilactobacillus bombi</name>
    <dbReference type="NCBI Taxonomy" id="1303590"/>
    <lineage>
        <taxon>Bacteria</taxon>
        <taxon>Bacillati</taxon>
        <taxon>Bacillota</taxon>
        <taxon>Bacilli</taxon>
        <taxon>Lactobacillales</taxon>
        <taxon>Lactobacillaceae</taxon>
        <taxon>Bombilactobacillus</taxon>
    </lineage>
</organism>